<organism evidence="8 9">
    <name type="scientific">Bursaphelenchus okinawaensis</name>
    <dbReference type="NCBI Taxonomy" id="465554"/>
    <lineage>
        <taxon>Eukaryota</taxon>
        <taxon>Metazoa</taxon>
        <taxon>Ecdysozoa</taxon>
        <taxon>Nematoda</taxon>
        <taxon>Chromadorea</taxon>
        <taxon>Rhabditida</taxon>
        <taxon>Tylenchina</taxon>
        <taxon>Tylenchomorpha</taxon>
        <taxon>Aphelenchoidea</taxon>
        <taxon>Aphelenchoididae</taxon>
        <taxon>Bursaphelenchus</taxon>
    </lineage>
</organism>
<dbReference type="Gene3D" id="3.40.50.2000">
    <property type="entry name" value="Glycogen Phosphorylase B"/>
    <property type="match status" value="1"/>
</dbReference>
<dbReference type="PANTHER" id="PTHR48043:SF145">
    <property type="entry name" value="FI06409P-RELATED"/>
    <property type="match status" value="1"/>
</dbReference>
<comment type="catalytic activity">
    <reaction evidence="5">
        <text>glucuronate acceptor + UDP-alpha-D-glucuronate = acceptor beta-D-glucuronoside + UDP + H(+)</text>
        <dbReference type="Rhea" id="RHEA:21032"/>
        <dbReference type="ChEBI" id="CHEBI:15378"/>
        <dbReference type="ChEBI" id="CHEBI:58052"/>
        <dbReference type="ChEBI" id="CHEBI:58223"/>
        <dbReference type="ChEBI" id="CHEBI:132367"/>
        <dbReference type="ChEBI" id="CHEBI:132368"/>
        <dbReference type="EC" id="2.4.1.17"/>
    </reaction>
</comment>
<sequence>MRVLLCLVLTYCFINVNALKVLVYNPYIGASHPLLIGKLADQLALAGHDVTILQQLMMPAKHPGHTNETIKFIQIPYDNDYIANRDSTKNCWGKSKHGFFDTLKLYKKMIEVFAHYCSTQLNNQTLISHLKSQNFDLGVAENVECCGFKLFNDIGLNRTIQVAGTSLALEFSANLGIPSMHSFVPDVFSGEIKTFGHRLKNLLYTLGVKFMFMGLFDESYGKATDDKDLYDYMYRAAYVLVNSDEFIDFPRPISHKYINIGGYGMSNLLKQSSELPEKFQKIYSNANKGVVYMSFGSVAESQSMPAELKITFLEAFKQLPEVEFLWKYENKHDKVAENYSNVHTFTWMPQREILKNSKTLAFITHGGMNSLTEATFTATPMISIPLFSDQKRNSAMIERKKMGITLDKITLTTEILVDALRKIIYDDQSYQTNAKEISELIRNRPESPDDRLLKAVEFAGRFDIHEHLDLPGRKLTLIQFYNIDVLATLAASVLVLALVILLVLALAVKVVLKIVRSFLYKEKVE</sequence>
<dbReference type="CDD" id="cd03784">
    <property type="entry name" value="GT1_Gtf-like"/>
    <property type="match status" value="1"/>
</dbReference>
<evidence type="ECO:0000256" key="5">
    <source>
        <dbReference type="ARBA" id="ARBA00047475"/>
    </source>
</evidence>
<protein>
    <recommendedName>
        <fullName evidence="2">glucuronosyltransferase</fullName>
        <ecNumber evidence="2">2.4.1.17</ecNumber>
    </recommendedName>
</protein>
<dbReference type="EC" id="2.4.1.17" evidence="2"/>
<evidence type="ECO:0000256" key="7">
    <source>
        <dbReference type="SAM" id="SignalP"/>
    </source>
</evidence>
<keyword evidence="4" id="KW-0808">Transferase</keyword>
<evidence type="ECO:0000256" key="2">
    <source>
        <dbReference type="ARBA" id="ARBA00012544"/>
    </source>
</evidence>
<keyword evidence="3" id="KW-0328">Glycosyltransferase</keyword>
<evidence type="ECO:0000313" key="8">
    <source>
        <dbReference type="EMBL" id="CAD5226165.1"/>
    </source>
</evidence>
<keyword evidence="6" id="KW-0812">Transmembrane</keyword>
<dbReference type="PANTHER" id="PTHR48043">
    <property type="entry name" value="EG:EG0003.4 PROTEIN-RELATED"/>
    <property type="match status" value="1"/>
</dbReference>
<keyword evidence="9" id="KW-1185">Reference proteome</keyword>
<accession>A0A811LG65</accession>
<dbReference type="Pfam" id="PF00201">
    <property type="entry name" value="UDPGT"/>
    <property type="match status" value="1"/>
</dbReference>
<feature type="chain" id="PRO_5044131730" description="glucuronosyltransferase" evidence="7">
    <location>
        <begin position="19"/>
        <end position="525"/>
    </location>
</feature>
<comment type="similarity">
    <text evidence="1">Belongs to the UDP-glycosyltransferase family.</text>
</comment>
<keyword evidence="7" id="KW-0732">Signal</keyword>
<feature type="transmembrane region" description="Helical" evidence="6">
    <location>
        <begin position="485"/>
        <end position="512"/>
    </location>
</feature>
<evidence type="ECO:0000256" key="3">
    <source>
        <dbReference type="ARBA" id="ARBA00022676"/>
    </source>
</evidence>
<dbReference type="InterPro" id="IPR002213">
    <property type="entry name" value="UDP_glucos_trans"/>
</dbReference>
<dbReference type="Proteomes" id="UP000614601">
    <property type="component" value="Unassembled WGS sequence"/>
</dbReference>
<dbReference type="Proteomes" id="UP000783686">
    <property type="component" value="Unassembled WGS sequence"/>
</dbReference>
<dbReference type="EMBL" id="CAJFDH010000005">
    <property type="protein sequence ID" value="CAD5226165.1"/>
    <property type="molecule type" value="Genomic_DNA"/>
</dbReference>
<dbReference type="FunFam" id="3.40.50.2000:FF:000021">
    <property type="entry name" value="UDP-glucuronosyltransferase"/>
    <property type="match status" value="1"/>
</dbReference>
<evidence type="ECO:0000256" key="4">
    <source>
        <dbReference type="ARBA" id="ARBA00022679"/>
    </source>
</evidence>
<evidence type="ECO:0000313" key="9">
    <source>
        <dbReference type="Proteomes" id="UP000614601"/>
    </source>
</evidence>
<keyword evidence="6" id="KW-1133">Transmembrane helix</keyword>
<dbReference type="GO" id="GO:0015020">
    <property type="term" value="F:glucuronosyltransferase activity"/>
    <property type="evidence" value="ECO:0007669"/>
    <property type="project" value="UniProtKB-EC"/>
</dbReference>
<proteinExistence type="inferred from homology"/>
<dbReference type="AlphaFoldDB" id="A0A811LG65"/>
<dbReference type="SUPFAM" id="SSF53756">
    <property type="entry name" value="UDP-Glycosyltransferase/glycogen phosphorylase"/>
    <property type="match status" value="1"/>
</dbReference>
<dbReference type="OrthoDB" id="5835829at2759"/>
<evidence type="ECO:0000256" key="6">
    <source>
        <dbReference type="SAM" id="Phobius"/>
    </source>
</evidence>
<keyword evidence="6" id="KW-0472">Membrane</keyword>
<gene>
    <name evidence="8" type="ORF">BOKJ2_LOCUS11941</name>
</gene>
<comment type="caution">
    <text evidence="8">The sequence shown here is derived from an EMBL/GenBank/DDBJ whole genome shotgun (WGS) entry which is preliminary data.</text>
</comment>
<evidence type="ECO:0000256" key="1">
    <source>
        <dbReference type="ARBA" id="ARBA00009995"/>
    </source>
</evidence>
<dbReference type="EMBL" id="CAJFCW020000005">
    <property type="protein sequence ID" value="CAG9121854.1"/>
    <property type="molecule type" value="Genomic_DNA"/>
</dbReference>
<dbReference type="InterPro" id="IPR050271">
    <property type="entry name" value="UDP-glycosyltransferase"/>
</dbReference>
<feature type="signal peptide" evidence="7">
    <location>
        <begin position="1"/>
        <end position="18"/>
    </location>
</feature>
<reference evidence="8" key="1">
    <citation type="submission" date="2020-09" db="EMBL/GenBank/DDBJ databases">
        <authorList>
            <person name="Kikuchi T."/>
        </authorList>
    </citation>
    <scope>NUCLEOTIDE SEQUENCE</scope>
    <source>
        <strain evidence="8">SH1</strain>
    </source>
</reference>
<name>A0A811LG65_9BILA</name>